<comment type="similarity">
    <text evidence="1">Belongs to the nuclear import and ribosome assembly adapter family.</text>
</comment>
<evidence type="ECO:0000313" key="5">
    <source>
        <dbReference type="Proteomes" id="UP000694402"/>
    </source>
</evidence>
<dbReference type="InterPro" id="IPR052616">
    <property type="entry name" value="SYO1-like"/>
</dbReference>
<dbReference type="CDD" id="cd13394">
    <property type="entry name" value="Syo1_like"/>
    <property type="match status" value="1"/>
</dbReference>
<feature type="region of interest" description="Disordered" evidence="2">
    <location>
        <begin position="264"/>
        <end position="310"/>
    </location>
</feature>
<evidence type="ECO:0000259" key="3">
    <source>
        <dbReference type="Pfam" id="PF25567"/>
    </source>
</evidence>
<dbReference type="PANTHER" id="PTHR13347">
    <property type="entry name" value="HEAT REPEAT-CONTAINING PROTEIN 3"/>
    <property type="match status" value="1"/>
</dbReference>
<evidence type="ECO:0000256" key="1">
    <source>
        <dbReference type="ARBA" id="ARBA00049983"/>
    </source>
</evidence>
<sequence>PGPPHPASKRLQSPSADVREFACASISRLVQQSQTIPGFLQRDAVRRLGPLLLDRSLAVRETATGALRNLSACGGHEVCEDMVKQDVMTPLTALLRECCAGFETNDALSLKGQKNTVEDVANEAVNLLWNLCESSSQALSVFNKAGILDVILQCLERHTHNIKLALSAAHCLHTVTEDNAELLCSMNNAVLGTLESVLRSSQADMAHTLLRTLAAGSVWNLKSSLPTARQAQTLNALMATLSQCLELDAGTLIPQLRQAEVARSATASEAGNMEDHQAAAGNTAVEEMDEEEGVEPRTNGKATKIDKDFSDLLPRGKEELREATALLTAQQTSLEIIVNMCCSDDPSDDEWEEASSSDESEMCPDGLSEGNTSLLSPLCLSAEVHGALINHNIPEKVLKKTQFPSSEAMDVCRHNPTWKMLIKKMHRVQYRALTCLHNMLSTMDAESLGGAAALQAVAQHLSTLVFSPPDIPKEEEFLEAVTGAMRSLLQIIAYMKIPQCMTPQQLMSLSEAATCCDVVSVRVNALAILGITGSTLAQEKRTAETLQMIGNALLQVATKDANLVVCGEALDALFDVFADGDEAERAAENINLLSALKALQPVFKAKIRKEGKGKYSPEQLCVLDNIKVNLRRFIGYLETVVKK</sequence>
<dbReference type="InterPro" id="IPR000225">
    <property type="entry name" value="Armadillo"/>
</dbReference>
<reference evidence="4" key="2">
    <citation type="submission" date="2025-09" db="UniProtKB">
        <authorList>
            <consortium name="Ensembl"/>
        </authorList>
    </citation>
    <scope>IDENTIFICATION</scope>
</reference>
<proteinExistence type="inferred from homology"/>
<dbReference type="Gene3D" id="1.25.10.10">
    <property type="entry name" value="Leucine-rich Repeat Variant"/>
    <property type="match status" value="1"/>
</dbReference>
<evidence type="ECO:0000313" key="4">
    <source>
        <dbReference type="Ensembl" id="ENSOTSP00005032160.1"/>
    </source>
</evidence>
<dbReference type="Ensembl" id="ENSOTST00005034843.2">
    <property type="protein sequence ID" value="ENSOTSP00005032160.1"/>
    <property type="gene ID" value="ENSOTSG00005014936.2"/>
</dbReference>
<dbReference type="GO" id="GO:0006606">
    <property type="term" value="P:protein import into nucleus"/>
    <property type="evidence" value="ECO:0007669"/>
    <property type="project" value="TreeGrafter"/>
</dbReference>
<dbReference type="Pfam" id="PF25567">
    <property type="entry name" value="TPR_SYO1"/>
    <property type="match status" value="1"/>
</dbReference>
<feature type="region of interest" description="Disordered" evidence="2">
    <location>
        <begin position="346"/>
        <end position="367"/>
    </location>
</feature>
<accession>A0A8C8FBV5</accession>
<dbReference type="SUPFAM" id="SSF48371">
    <property type="entry name" value="ARM repeat"/>
    <property type="match status" value="1"/>
</dbReference>
<feature type="domain" description="SYO1-like TPR repeats" evidence="3">
    <location>
        <begin position="382"/>
        <end position="639"/>
    </location>
</feature>
<dbReference type="InterPro" id="IPR011989">
    <property type="entry name" value="ARM-like"/>
</dbReference>
<dbReference type="SMART" id="SM00185">
    <property type="entry name" value="ARM"/>
    <property type="match status" value="4"/>
</dbReference>
<dbReference type="GO" id="GO:0042273">
    <property type="term" value="P:ribosomal large subunit biogenesis"/>
    <property type="evidence" value="ECO:0007669"/>
    <property type="project" value="TreeGrafter"/>
</dbReference>
<evidence type="ECO:0000256" key="2">
    <source>
        <dbReference type="SAM" id="MobiDB-lite"/>
    </source>
</evidence>
<dbReference type="GeneTree" id="ENSGT00390000012529"/>
<dbReference type="PANTHER" id="PTHR13347:SF1">
    <property type="entry name" value="HEAT REPEAT-CONTAINING PROTEIN 3"/>
    <property type="match status" value="1"/>
</dbReference>
<keyword evidence="5" id="KW-1185">Reference proteome</keyword>
<dbReference type="InterPro" id="IPR057990">
    <property type="entry name" value="TPR_SYO1"/>
</dbReference>
<reference evidence="4" key="1">
    <citation type="submission" date="2025-08" db="UniProtKB">
        <authorList>
            <consortium name="Ensembl"/>
        </authorList>
    </citation>
    <scope>IDENTIFICATION</scope>
</reference>
<dbReference type="AlphaFoldDB" id="A0A8C8FBV5"/>
<organism evidence="4 5">
    <name type="scientific">Oncorhynchus tshawytscha</name>
    <name type="common">Chinook salmon</name>
    <name type="synonym">Salmo tshawytscha</name>
    <dbReference type="NCBI Taxonomy" id="74940"/>
    <lineage>
        <taxon>Eukaryota</taxon>
        <taxon>Metazoa</taxon>
        <taxon>Chordata</taxon>
        <taxon>Craniata</taxon>
        <taxon>Vertebrata</taxon>
        <taxon>Euteleostomi</taxon>
        <taxon>Actinopterygii</taxon>
        <taxon>Neopterygii</taxon>
        <taxon>Teleostei</taxon>
        <taxon>Protacanthopterygii</taxon>
        <taxon>Salmoniformes</taxon>
        <taxon>Salmonidae</taxon>
        <taxon>Salmoninae</taxon>
        <taxon>Oncorhynchus</taxon>
    </lineage>
</organism>
<dbReference type="Proteomes" id="UP000694402">
    <property type="component" value="Unassembled WGS sequence"/>
</dbReference>
<protein>
    <recommendedName>
        <fullName evidence="3">SYO1-like TPR repeats domain-containing protein</fullName>
    </recommendedName>
</protein>
<name>A0A8C8FBV5_ONCTS</name>
<dbReference type="GO" id="GO:0051082">
    <property type="term" value="F:unfolded protein binding"/>
    <property type="evidence" value="ECO:0007669"/>
    <property type="project" value="TreeGrafter"/>
</dbReference>
<gene>
    <name evidence="4" type="primary">HEATR3</name>
</gene>
<dbReference type="InterPro" id="IPR016024">
    <property type="entry name" value="ARM-type_fold"/>
</dbReference>
<feature type="compositionally biased region" description="Acidic residues" evidence="2">
    <location>
        <begin position="346"/>
        <end position="362"/>
    </location>
</feature>